<evidence type="ECO:0000313" key="1">
    <source>
        <dbReference type="EMBL" id="OHX10642.1"/>
    </source>
</evidence>
<reference evidence="1 2" key="1">
    <citation type="submission" date="2016-09" db="EMBL/GenBank/DDBJ databases">
        <title>Chromobacterium muskegensis sp. nov., an insecticidal bacterium isolated from Sphagnum bogs.</title>
        <authorList>
            <person name="Sparks M.E."/>
            <person name="Blackburn M.B."/>
            <person name="Gundersen-Rindal D.E."/>
            <person name="Mitchell A."/>
            <person name="Farrar R."/>
            <person name="Kuhar D."/>
        </authorList>
    </citation>
    <scope>NUCLEOTIDE SEQUENCE [LARGE SCALE GENOMIC DNA]</scope>
    <source>
        <strain evidence="1 2">37-2</strain>
    </source>
</reference>
<sequence length="115" mass="12830">MLIEITRILGFELGAWQVDVLLELSELESIPDWEVIVFALPILPGQVFFIDRPYRDVHELALAGRLVEGEWRAKMQMIDPMGVGRSMDSAKLALVRSINASIVAAKKGGEVVVQR</sequence>
<dbReference type="Proteomes" id="UP000180088">
    <property type="component" value="Unassembled WGS sequence"/>
</dbReference>
<name>A0A1S1WTM2_9NEIS</name>
<gene>
    <name evidence="1" type="ORF">BI347_19120</name>
</gene>
<dbReference type="STRING" id="1903179.BI347_19120"/>
<dbReference type="EMBL" id="MKCS01000003">
    <property type="protein sequence ID" value="OHX10642.1"/>
    <property type="molecule type" value="Genomic_DNA"/>
</dbReference>
<dbReference type="RefSeq" id="WP_071116784.1">
    <property type="nucleotide sequence ID" value="NZ_MKCS01000003.1"/>
</dbReference>
<protein>
    <submittedName>
        <fullName evidence="1">Uncharacterized protein</fullName>
    </submittedName>
</protein>
<comment type="caution">
    <text evidence="1">The sequence shown here is derived from an EMBL/GenBank/DDBJ whole genome shotgun (WGS) entry which is preliminary data.</text>
</comment>
<dbReference type="AlphaFoldDB" id="A0A1S1WTM2"/>
<organism evidence="1 2">
    <name type="scientific">Chromobacterium sphagni</name>
    <dbReference type="NCBI Taxonomy" id="1903179"/>
    <lineage>
        <taxon>Bacteria</taxon>
        <taxon>Pseudomonadati</taxon>
        <taxon>Pseudomonadota</taxon>
        <taxon>Betaproteobacteria</taxon>
        <taxon>Neisseriales</taxon>
        <taxon>Chromobacteriaceae</taxon>
        <taxon>Chromobacterium</taxon>
    </lineage>
</organism>
<evidence type="ECO:0000313" key="2">
    <source>
        <dbReference type="Proteomes" id="UP000180088"/>
    </source>
</evidence>
<accession>A0A1S1WTM2</accession>
<proteinExistence type="predicted"/>